<dbReference type="Pfam" id="PF03992">
    <property type="entry name" value="ABM"/>
    <property type="match status" value="1"/>
</dbReference>
<dbReference type="EMBL" id="SHLA01000001">
    <property type="protein sequence ID" value="RZU62225.1"/>
    <property type="molecule type" value="Genomic_DNA"/>
</dbReference>
<dbReference type="Proteomes" id="UP000292685">
    <property type="component" value="Unassembled WGS sequence"/>
</dbReference>
<feature type="domain" description="ABM" evidence="1">
    <location>
        <begin position="12"/>
        <end position="102"/>
    </location>
</feature>
<evidence type="ECO:0000313" key="2">
    <source>
        <dbReference type="EMBL" id="RZU62225.1"/>
    </source>
</evidence>
<keyword evidence="2" id="KW-0503">Monooxygenase</keyword>
<sequence length="109" mass="11631">MGAPRYVEDMTYANVGLLEATPGNRDALVEILTRPSAELADAGCLLYEVGVNDEDPEAVFVSELWVSAEAHAASLQLPGVQASIAEARPILSGRMEGMRFEVAGSPLRE</sequence>
<dbReference type="Gene3D" id="3.30.70.100">
    <property type="match status" value="1"/>
</dbReference>
<comment type="caution">
    <text evidence="2">The sequence shown here is derived from an EMBL/GenBank/DDBJ whole genome shotgun (WGS) entry which is preliminary data.</text>
</comment>
<protein>
    <submittedName>
        <fullName evidence="2">Quinol monooxygenase YgiN</fullName>
    </submittedName>
</protein>
<dbReference type="InterPro" id="IPR007138">
    <property type="entry name" value="ABM_dom"/>
</dbReference>
<dbReference type="SUPFAM" id="SSF54909">
    <property type="entry name" value="Dimeric alpha+beta barrel"/>
    <property type="match status" value="1"/>
</dbReference>
<dbReference type="AlphaFoldDB" id="A0A4Q8AET0"/>
<dbReference type="InterPro" id="IPR011008">
    <property type="entry name" value="Dimeric_a/b-barrel"/>
</dbReference>
<name>A0A4Q8AET0_9MICC</name>
<evidence type="ECO:0000313" key="3">
    <source>
        <dbReference type="Proteomes" id="UP000292685"/>
    </source>
</evidence>
<proteinExistence type="predicted"/>
<reference evidence="2 3" key="1">
    <citation type="submission" date="2019-02" db="EMBL/GenBank/DDBJ databases">
        <title>Sequencing the genomes of 1000 actinobacteria strains.</title>
        <authorList>
            <person name="Klenk H.-P."/>
        </authorList>
    </citation>
    <scope>NUCLEOTIDE SEQUENCE [LARGE SCALE GENOMIC DNA]</scope>
    <source>
        <strain evidence="2 3">DSM 17364</strain>
    </source>
</reference>
<dbReference type="PROSITE" id="PS51725">
    <property type="entry name" value="ABM"/>
    <property type="match status" value="1"/>
</dbReference>
<gene>
    <name evidence="2" type="ORF">EV380_1816</name>
</gene>
<accession>A0A4Q8AET0</accession>
<evidence type="ECO:0000259" key="1">
    <source>
        <dbReference type="PROSITE" id="PS51725"/>
    </source>
</evidence>
<keyword evidence="3" id="KW-1185">Reference proteome</keyword>
<keyword evidence="2" id="KW-0560">Oxidoreductase</keyword>
<organism evidence="2 3">
    <name type="scientific">Zhihengliuella halotolerans</name>
    <dbReference type="NCBI Taxonomy" id="370736"/>
    <lineage>
        <taxon>Bacteria</taxon>
        <taxon>Bacillati</taxon>
        <taxon>Actinomycetota</taxon>
        <taxon>Actinomycetes</taxon>
        <taxon>Micrococcales</taxon>
        <taxon>Micrococcaceae</taxon>
        <taxon>Zhihengliuella</taxon>
    </lineage>
</organism>
<dbReference type="GO" id="GO:0004497">
    <property type="term" value="F:monooxygenase activity"/>
    <property type="evidence" value="ECO:0007669"/>
    <property type="project" value="UniProtKB-KW"/>
</dbReference>